<protein>
    <recommendedName>
        <fullName evidence="1">HTH cro/C1-type domain-containing protein</fullName>
    </recommendedName>
</protein>
<dbReference type="InterPro" id="IPR001387">
    <property type="entry name" value="Cro/C1-type_HTH"/>
</dbReference>
<evidence type="ECO:0000313" key="3">
    <source>
        <dbReference type="Proteomes" id="UP001144280"/>
    </source>
</evidence>
<name>A0ABQ5R409_9ACTN</name>
<dbReference type="CDD" id="cd00093">
    <property type="entry name" value="HTH_XRE"/>
    <property type="match status" value="1"/>
</dbReference>
<dbReference type="SUPFAM" id="SSF47413">
    <property type="entry name" value="lambda repressor-like DNA-binding domains"/>
    <property type="match status" value="1"/>
</dbReference>
<reference evidence="2" key="1">
    <citation type="submission" date="2022-12" db="EMBL/GenBank/DDBJ databases">
        <title>New Phytohabitans aurantiacus sp. RD004123 nov., an actinomycete isolated from soil.</title>
        <authorList>
            <person name="Triningsih D.W."/>
            <person name="Harunari E."/>
            <person name="Igarashi Y."/>
        </authorList>
    </citation>
    <scope>NUCLEOTIDE SEQUENCE</scope>
    <source>
        <strain evidence="2">RD004123</strain>
    </source>
</reference>
<dbReference type="InterPro" id="IPR043917">
    <property type="entry name" value="DUF5753"/>
</dbReference>
<evidence type="ECO:0000259" key="1">
    <source>
        <dbReference type="PROSITE" id="PS50943"/>
    </source>
</evidence>
<sequence length="292" mass="32991">MNGDSLSLRSRWLGHHMRELRDQRGLTIKYVAAYLGVDYSAVKRFEHGQHAFTREQVVALMDVYHEFDPHDRDRLLHLAQAVWQSHAQPDFDGAIPDEALADLLWLESEAIKIQHYSPVGIPELLHSAEYAERHAHATSDKDVLPDLIAARTRMSEQRSQLIRRQPNPVQLQVALHECALRHKTGGERVWSGQLEHLRQVATLPNVHMHVLPADAPQPLDLRSAFTLFTLPQPSPAQVVHIEYLGGRLFLEGRGAADHLRAFERLRYAALESSASASFITELANQLSTTSGR</sequence>
<dbReference type="PROSITE" id="PS50943">
    <property type="entry name" value="HTH_CROC1"/>
    <property type="match status" value="1"/>
</dbReference>
<dbReference type="Pfam" id="PF13560">
    <property type="entry name" value="HTH_31"/>
    <property type="match status" value="1"/>
</dbReference>
<organism evidence="2 3">
    <name type="scientific">Phytohabitans aurantiacus</name>
    <dbReference type="NCBI Taxonomy" id="3016789"/>
    <lineage>
        <taxon>Bacteria</taxon>
        <taxon>Bacillati</taxon>
        <taxon>Actinomycetota</taxon>
        <taxon>Actinomycetes</taxon>
        <taxon>Micromonosporales</taxon>
        <taxon>Micromonosporaceae</taxon>
    </lineage>
</organism>
<dbReference type="Gene3D" id="1.10.260.40">
    <property type="entry name" value="lambda repressor-like DNA-binding domains"/>
    <property type="match status" value="1"/>
</dbReference>
<dbReference type="InterPro" id="IPR010982">
    <property type="entry name" value="Lambda_DNA-bd_dom_sf"/>
</dbReference>
<evidence type="ECO:0000313" key="2">
    <source>
        <dbReference type="EMBL" id="GLI00948.1"/>
    </source>
</evidence>
<proteinExistence type="predicted"/>
<dbReference type="Pfam" id="PF19054">
    <property type="entry name" value="DUF5753"/>
    <property type="match status" value="1"/>
</dbReference>
<keyword evidence="3" id="KW-1185">Reference proteome</keyword>
<comment type="caution">
    <text evidence="2">The sequence shown here is derived from an EMBL/GenBank/DDBJ whole genome shotgun (WGS) entry which is preliminary data.</text>
</comment>
<accession>A0ABQ5R409</accession>
<dbReference type="Proteomes" id="UP001144280">
    <property type="component" value="Unassembled WGS sequence"/>
</dbReference>
<dbReference type="RefSeq" id="WP_281901599.1">
    <property type="nucleotide sequence ID" value="NZ_BSDI01000038.1"/>
</dbReference>
<dbReference type="EMBL" id="BSDI01000038">
    <property type="protein sequence ID" value="GLI00948.1"/>
    <property type="molecule type" value="Genomic_DNA"/>
</dbReference>
<feature type="domain" description="HTH cro/C1-type" evidence="1">
    <location>
        <begin position="17"/>
        <end position="72"/>
    </location>
</feature>
<dbReference type="SMART" id="SM00530">
    <property type="entry name" value="HTH_XRE"/>
    <property type="match status" value="1"/>
</dbReference>
<gene>
    <name evidence="2" type="ORF">Pa4123_62240</name>
</gene>